<proteinExistence type="predicted"/>
<accession>A0A0L0GD35</accession>
<evidence type="ECO:0000313" key="4">
    <source>
        <dbReference type="Proteomes" id="UP000054560"/>
    </source>
</evidence>
<dbReference type="OrthoDB" id="44061at2759"/>
<organism evidence="3 4">
    <name type="scientific">Sphaeroforma arctica JP610</name>
    <dbReference type="NCBI Taxonomy" id="667725"/>
    <lineage>
        <taxon>Eukaryota</taxon>
        <taxon>Ichthyosporea</taxon>
        <taxon>Ichthyophonida</taxon>
        <taxon>Sphaeroforma</taxon>
    </lineage>
</organism>
<sequence length="254" mass="28386">MMTNKYNTADSDTERLVPDISKYEEDTYPDNIYSDTTTEQENPSSRKCGRTVINCNCVTSFVVGLLLILSCFALIFISMGMSHSKGTGIAAPKLGELAGEESIMSKKEHGTCSQPVQDHLRWKCHQSLADRICCFNRRYAENSGYWQHTAFATEVQKMAKEGDNTEVTFYDSVTGKPLFIAPRNRTMQDFISESRAHGWPSFRDDEVVKENVRVLSDGETVSLEGTHLGHNLPDRNGNRYCINLVSVAGNPSPP</sequence>
<feature type="compositionally biased region" description="Polar residues" evidence="1">
    <location>
        <begin position="33"/>
        <end position="45"/>
    </location>
</feature>
<gene>
    <name evidence="3" type="ORF">SARC_01051</name>
</gene>
<dbReference type="eggNOG" id="ENOG502RYJZ">
    <property type="taxonomic scope" value="Eukaryota"/>
</dbReference>
<dbReference type="AlphaFoldDB" id="A0A0L0GD35"/>
<dbReference type="GeneID" id="25901555"/>
<dbReference type="SUPFAM" id="SSF51316">
    <property type="entry name" value="Mss4-like"/>
    <property type="match status" value="1"/>
</dbReference>
<evidence type="ECO:0000313" key="3">
    <source>
        <dbReference type="EMBL" id="KNC86819.1"/>
    </source>
</evidence>
<evidence type="ECO:0000256" key="1">
    <source>
        <dbReference type="SAM" id="MobiDB-lite"/>
    </source>
</evidence>
<keyword evidence="2" id="KW-0812">Transmembrane</keyword>
<dbReference type="Gene3D" id="2.170.150.20">
    <property type="entry name" value="Peptide methionine sulfoxide reductase"/>
    <property type="match status" value="1"/>
</dbReference>
<keyword evidence="4" id="KW-1185">Reference proteome</keyword>
<feature type="transmembrane region" description="Helical" evidence="2">
    <location>
        <begin position="58"/>
        <end position="77"/>
    </location>
</feature>
<reference evidence="3 4" key="1">
    <citation type="submission" date="2011-02" db="EMBL/GenBank/DDBJ databases">
        <title>The Genome Sequence of Sphaeroforma arctica JP610.</title>
        <authorList>
            <consortium name="The Broad Institute Genome Sequencing Platform"/>
            <person name="Russ C."/>
            <person name="Cuomo C."/>
            <person name="Young S.K."/>
            <person name="Zeng Q."/>
            <person name="Gargeya S."/>
            <person name="Alvarado L."/>
            <person name="Berlin A."/>
            <person name="Chapman S.B."/>
            <person name="Chen Z."/>
            <person name="Freedman E."/>
            <person name="Gellesch M."/>
            <person name="Goldberg J."/>
            <person name="Griggs A."/>
            <person name="Gujja S."/>
            <person name="Heilman E."/>
            <person name="Heiman D."/>
            <person name="Howarth C."/>
            <person name="Mehta T."/>
            <person name="Neiman D."/>
            <person name="Pearson M."/>
            <person name="Roberts A."/>
            <person name="Saif S."/>
            <person name="Shea T."/>
            <person name="Shenoy N."/>
            <person name="Sisk P."/>
            <person name="Stolte C."/>
            <person name="Sykes S."/>
            <person name="White J."/>
            <person name="Yandava C."/>
            <person name="Burger G."/>
            <person name="Gray M.W."/>
            <person name="Holland P.W.H."/>
            <person name="King N."/>
            <person name="Lang F.B.F."/>
            <person name="Roger A.J."/>
            <person name="Ruiz-Trillo I."/>
            <person name="Haas B."/>
            <person name="Nusbaum C."/>
            <person name="Birren B."/>
        </authorList>
    </citation>
    <scope>NUCLEOTIDE SEQUENCE [LARGE SCALE GENOMIC DNA]</scope>
    <source>
        <strain evidence="3 4">JP610</strain>
    </source>
</reference>
<name>A0A0L0GD35_9EUKA</name>
<keyword evidence="2" id="KW-1133">Transmembrane helix</keyword>
<dbReference type="RefSeq" id="XP_014160721.1">
    <property type="nucleotide sequence ID" value="XM_014305246.1"/>
</dbReference>
<keyword evidence="2" id="KW-0472">Membrane</keyword>
<evidence type="ECO:0000256" key="2">
    <source>
        <dbReference type="SAM" id="Phobius"/>
    </source>
</evidence>
<dbReference type="InterPro" id="IPR011057">
    <property type="entry name" value="Mss4-like_sf"/>
</dbReference>
<protein>
    <submittedName>
        <fullName evidence="3">Uncharacterized protein</fullName>
    </submittedName>
</protein>
<dbReference type="Proteomes" id="UP000054560">
    <property type="component" value="Unassembled WGS sequence"/>
</dbReference>
<dbReference type="EMBL" id="KQ241634">
    <property type="protein sequence ID" value="KNC86819.1"/>
    <property type="molecule type" value="Genomic_DNA"/>
</dbReference>
<feature type="region of interest" description="Disordered" evidence="1">
    <location>
        <begin position="26"/>
        <end position="46"/>
    </location>
</feature>